<accession>A0A8E0KL77</accession>
<keyword evidence="3" id="KW-0812">Transmembrane</keyword>
<evidence type="ECO:0000256" key="1">
    <source>
        <dbReference type="ARBA" id="ARBA00004370"/>
    </source>
</evidence>
<reference evidence="8" key="1">
    <citation type="journal article" date="2013" name="Genome Announc.">
        <title>Draft Genome Sequence of the Dimorphic Prosthecate Bacterium Brevundimonas abyssalis TAR-001T.</title>
        <authorList>
            <person name="Tsubouchi T."/>
            <person name="Nishi S."/>
            <person name="Usui K."/>
            <person name="Shimane Y."/>
            <person name="Takaki Y."/>
            <person name="Maruyama T."/>
            <person name="Hatada Y."/>
        </authorList>
    </citation>
    <scope>NUCLEOTIDE SEQUENCE [LARGE SCALE GENOMIC DNA]</scope>
    <source>
        <strain evidence="8">TAR-001</strain>
    </source>
</reference>
<comment type="subcellular location">
    <subcellularLocation>
        <location evidence="6">Cell membrane</location>
        <topology evidence="6">Multi-pass membrane protein</topology>
    </subcellularLocation>
    <subcellularLocation>
        <location evidence="1">Membrane</location>
    </subcellularLocation>
</comment>
<dbReference type="EMBL" id="BATC01000013">
    <property type="protein sequence ID" value="GAD58870.1"/>
    <property type="molecule type" value="Genomic_DNA"/>
</dbReference>
<dbReference type="PROSITE" id="PS50895">
    <property type="entry name" value="SURF1"/>
    <property type="match status" value="1"/>
</dbReference>
<keyword evidence="8" id="KW-1185">Reference proteome</keyword>
<comment type="caution">
    <text evidence="7">The sequence shown here is derived from an EMBL/GenBank/DDBJ whole genome shotgun (WGS) entry which is preliminary data.</text>
</comment>
<dbReference type="Proteomes" id="UP000016569">
    <property type="component" value="Unassembled WGS sequence"/>
</dbReference>
<protein>
    <recommendedName>
        <fullName evidence="6">SURF1-like protein</fullName>
    </recommendedName>
</protein>
<dbReference type="GO" id="GO:0005886">
    <property type="term" value="C:plasma membrane"/>
    <property type="evidence" value="ECO:0007669"/>
    <property type="project" value="UniProtKB-SubCell"/>
</dbReference>
<evidence type="ECO:0000256" key="5">
    <source>
        <dbReference type="ARBA" id="ARBA00023136"/>
    </source>
</evidence>
<sequence>MLSAALLAVLIGLGVWQVQRMAWKHGLIDQAEAAVAMAPVPASEVLTQPGGEFRRVILDCPGLNAAPYVELQSIHDGDAGVRLISPCRPAGVEAAFLIDRGFVADEISARPPVDPAAAGSVRVTAVVRAAPEPNWMSPPPQNGRFYARDHEAMAQALEVAGPVDSRVLFAETSTNPEWGVLTPAVPPAAFSNNHLGYAITWFGLAAA</sequence>
<evidence type="ECO:0000256" key="3">
    <source>
        <dbReference type="ARBA" id="ARBA00022692"/>
    </source>
</evidence>
<evidence type="ECO:0000256" key="4">
    <source>
        <dbReference type="ARBA" id="ARBA00022989"/>
    </source>
</evidence>
<name>A0A8E0KL77_9CAUL</name>
<dbReference type="PANTHER" id="PTHR23427:SF2">
    <property type="entry name" value="SURFEIT LOCUS PROTEIN 1"/>
    <property type="match status" value="1"/>
</dbReference>
<evidence type="ECO:0000256" key="2">
    <source>
        <dbReference type="ARBA" id="ARBA00007165"/>
    </source>
</evidence>
<gene>
    <name evidence="7" type="ORF">MBEBAB_1120</name>
</gene>
<evidence type="ECO:0000256" key="6">
    <source>
        <dbReference type="RuleBase" id="RU363076"/>
    </source>
</evidence>
<proteinExistence type="inferred from homology"/>
<dbReference type="CDD" id="cd06662">
    <property type="entry name" value="SURF1"/>
    <property type="match status" value="1"/>
</dbReference>
<dbReference type="Pfam" id="PF02104">
    <property type="entry name" value="SURF1"/>
    <property type="match status" value="1"/>
</dbReference>
<evidence type="ECO:0000313" key="8">
    <source>
        <dbReference type="Proteomes" id="UP000016569"/>
    </source>
</evidence>
<comment type="similarity">
    <text evidence="2 6">Belongs to the SURF1 family.</text>
</comment>
<dbReference type="InterPro" id="IPR002994">
    <property type="entry name" value="Surf1/Shy1"/>
</dbReference>
<keyword evidence="6" id="KW-1003">Cell membrane</keyword>
<keyword evidence="5" id="KW-0472">Membrane</keyword>
<dbReference type="InterPro" id="IPR045214">
    <property type="entry name" value="Surf1/Surf4"/>
</dbReference>
<dbReference type="AlphaFoldDB" id="A0A8E0KL77"/>
<organism evidence="7 8">
    <name type="scientific">Brevundimonas abyssalis TAR-001</name>
    <dbReference type="NCBI Taxonomy" id="1391729"/>
    <lineage>
        <taxon>Bacteria</taxon>
        <taxon>Pseudomonadati</taxon>
        <taxon>Pseudomonadota</taxon>
        <taxon>Alphaproteobacteria</taxon>
        <taxon>Caulobacterales</taxon>
        <taxon>Caulobacteraceae</taxon>
        <taxon>Brevundimonas</taxon>
    </lineage>
</organism>
<evidence type="ECO:0000313" key="7">
    <source>
        <dbReference type="EMBL" id="GAD58870.1"/>
    </source>
</evidence>
<dbReference type="PANTHER" id="PTHR23427">
    <property type="entry name" value="SURFEIT LOCUS PROTEIN"/>
    <property type="match status" value="1"/>
</dbReference>
<keyword evidence="4" id="KW-1133">Transmembrane helix</keyword>